<evidence type="ECO:0000313" key="2">
    <source>
        <dbReference type="EMBL" id="GLO65252.1"/>
    </source>
</evidence>
<dbReference type="EMBL" id="BSKO01000001">
    <property type="protein sequence ID" value="GLO65252.1"/>
    <property type="molecule type" value="Genomic_DNA"/>
</dbReference>
<feature type="domain" description="NERD" evidence="1">
    <location>
        <begin position="37"/>
        <end position="150"/>
    </location>
</feature>
<dbReference type="PROSITE" id="PS50965">
    <property type="entry name" value="NERD"/>
    <property type="match status" value="1"/>
</dbReference>
<dbReference type="RefSeq" id="WP_317957819.1">
    <property type="nucleotide sequence ID" value="NZ_BSKO01000001.1"/>
</dbReference>
<reference evidence="2 3" key="1">
    <citation type="submission" date="2023-02" db="EMBL/GenBank/DDBJ databases">
        <title>Oceanobacillus kimchii IFOP_LL358 isolated form Alexandrium catenella lab strain.</title>
        <authorList>
            <person name="Gajardo G."/>
            <person name="Ueki S."/>
            <person name="Maruyama F."/>
        </authorList>
    </citation>
    <scope>NUCLEOTIDE SEQUENCE [LARGE SCALE GENOMIC DNA]</scope>
    <source>
        <strain evidence="2 3">IFOP_LL358</strain>
    </source>
</reference>
<proteinExistence type="predicted"/>
<dbReference type="Proteomes" id="UP001275436">
    <property type="component" value="Unassembled WGS sequence"/>
</dbReference>
<evidence type="ECO:0000259" key="1">
    <source>
        <dbReference type="PROSITE" id="PS50965"/>
    </source>
</evidence>
<keyword evidence="3" id="KW-1185">Reference proteome</keyword>
<sequence length="302" mass="35919">MITKRREKTRDLMLYDLLVHRMDFSNKERQIYEKIKQGYEGERRFDQLCDEIDGNNLILQDLLFTHNNTTFQIDSVIITKDTIYLLEIKNYKGEFIYENDRLIKMPNIEIIQPLHQLHRSEALFRNLMTGFKYTLPIKSLVIFIHPHFTLYQAPVKTPFVLPTQVQSFVQKIKRNSTNIIIKHQQQIAEQLLKLHTSPSPFQNTPKYQYKDLKKGIYCHDCNHYFNHANGKYLVCNYCGKKEDVNTSVLKSVEEIKVLFPDLKITTNRVQDWCAIISSKKRIRKILSENYEVKGNSQWTYYV</sequence>
<name>A0ABQ5TGH3_9BACI</name>
<dbReference type="InterPro" id="IPR011528">
    <property type="entry name" value="NERD"/>
</dbReference>
<comment type="caution">
    <text evidence="2">The sequence shown here is derived from an EMBL/GenBank/DDBJ whole genome shotgun (WGS) entry which is preliminary data.</text>
</comment>
<evidence type="ECO:0000313" key="3">
    <source>
        <dbReference type="Proteomes" id="UP001275436"/>
    </source>
</evidence>
<gene>
    <name evidence="2" type="ORF">MACH08_10360</name>
</gene>
<dbReference type="Pfam" id="PF08378">
    <property type="entry name" value="NERD"/>
    <property type="match status" value="1"/>
</dbReference>
<protein>
    <recommendedName>
        <fullName evidence="1">NERD domain-containing protein</fullName>
    </recommendedName>
</protein>
<accession>A0ABQ5TGH3</accession>
<organism evidence="2 3">
    <name type="scientific">Oceanobacillus kimchii</name>
    <dbReference type="NCBI Taxonomy" id="746691"/>
    <lineage>
        <taxon>Bacteria</taxon>
        <taxon>Bacillati</taxon>
        <taxon>Bacillota</taxon>
        <taxon>Bacilli</taxon>
        <taxon>Bacillales</taxon>
        <taxon>Bacillaceae</taxon>
        <taxon>Oceanobacillus</taxon>
    </lineage>
</organism>